<sequence length="387" mass="41404">MSGSFKIAKLFGIDVFVHWSFFLLLLWIGWSTSRSGGDAAQVLVGLATVLALFGCVVLHELGHALTARRFGIGTTDITLLPIGGVARLERMPKNPVQEFWVAIAGPAVNVAIAAVLLVVMVLLGRSNFASADALTGNSILANLFTINLVLVIFNMLPAFPMDGGRVLRALLAMKMNYVSATETAALVGKLMAVLFAVIGIYANPLLLFIALFVFLGASGEVRMAKMGEWIGNLTVDKAMMTQFRTFSPDEPLASVVDELISGSQVDFPVCQEGHFVGMFRRSDLPGAIETHGHESTIANLIDRDCLTATPDGSLEHLVSKMQSTGVGSVPVLQGDRVVGLVSQENINELVMIRSAAANHRDQVRDRQSAGQPNSTPVRDASSTNTVV</sequence>
<feature type="binding site" evidence="16">
    <location>
        <position position="59"/>
    </location>
    <ligand>
        <name>Zn(2+)</name>
        <dbReference type="ChEBI" id="CHEBI:29105"/>
        <note>catalytic</note>
    </ligand>
</feature>
<feature type="transmembrane region" description="Helical" evidence="14">
    <location>
        <begin position="100"/>
        <end position="123"/>
    </location>
</feature>
<comment type="cofactor">
    <cofactor evidence="14 16">
        <name>Zn(2+)</name>
        <dbReference type="ChEBI" id="CHEBI:29105"/>
    </cofactor>
    <text evidence="14 16">Binds 1 zinc ion per subunit.</text>
</comment>
<feature type="binding site" evidence="16">
    <location>
        <position position="63"/>
    </location>
    <ligand>
        <name>Zn(2+)</name>
        <dbReference type="ChEBI" id="CHEBI:29105"/>
        <note>catalytic</note>
    </ligand>
</feature>
<dbReference type="SMART" id="SM00116">
    <property type="entry name" value="CBS"/>
    <property type="match status" value="2"/>
</dbReference>
<evidence type="ECO:0000256" key="17">
    <source>
        <dbReference type="PROSITE-ProRule" id="PRU00703"/>
    </source>
</evidence>
<dbReference type="EMBL" id="VWOX01000013">
    <property type="protein sequence ID" value="KAA5540463.1"/>
    <property type="molecule type" value="Genomic_DNA"/>
</dbReference>
<keyword evidence="10 14" id="KW-1133">Transmembrane helix</keyword>
<dbReference type="Pfam" id="PF00571">
    <property type="entry name" value="CBS"/>
    <property type="match status" value="2"/>
</dbReference>
<feature type="compositionally biased region" description="Basic and acidic residues" evidence="18">
    <location>
        <begin position="358"/>
        <end position="367"/>
    </location>
</feature>
<evidence type="ECO:0000256" key="5">
    <source>
        <dbReference type="ARBA" id="ARBA00022692"/>
    </source>
</evidence>
<evidence type="ECO:0000313" key="20">
    <source>
        <dbReference type="EMBL" id="KAA5540463.1"/>
    </source>
</evidence>
<dbReference type="Proteomes" id="UP000324479">
    <property type="component" value="Unassembled WGS sequence"/>
</dbReference>
<evidence type="ECO:0000256" key="2">
    <source>
        <dbReference type="ARBA" id="ARBA00007931"/>
    </source>
</evidence>
<evidence type="ECO:0000256" key="6">
    <source>
        <dbReference type="ARBA" id="ARBA00022723"/>
    </source>
</evidence>
<protein>
    <recommendedName>
        <fullName evidence="14">Zinc metalloprotease</fullName>
    </recommendedName>
</protein>
<feature type="compositionally biased region" description="Polar residues" evidence="18">
    <location>
        <begin position="368"/>
        <end position="387"/>
    </location>
</feature>
<evidence type="ECO:0000256" key="4">
    <source>
        <dbReference type="ARBA" id="ARBA00022670"/>
    </source>
</evidence>
<dbReference type="PANTHER" id="PTHR39188:SF3">
    <property type="entry name" value="STAGE IV SPORULATION PROTEIN FB"/>
    <property type="match status" value="1"/>
</dbReference>
<keyword evidence="7" id="KW-0677">Repeat</keyword>
<dbReference type="InterPro" id="IPR046342">
    <property type="entry name" value="CBS_dom_sf"/>
</dbReference>
<keyword evidence="13 14" id="KW-0472">Membrane</keyword>
<dbReference type="InterPro" id="IPR008915">
    <property type="entry name" value="Peptidase_M50"/>
</dbReference>
<keyword evidence="3 14" id="KW-1003">Cell membrane</keyword>
<comment type="caution">
    <text evidence="20">The sequence shown here is derived from an EMBL/GenBank/DDBJ whole genome shotgun (WGS) entry which is preliminary data.</text>
</comment>
<dbReference type="GO" id="GO:0046872">
    <property type="term" value="F:metal ion binding"/>
    <property type="evidence" value="ECO:0007669"/>
    <property type="project" value="UniProtKB-UniRule"/>
</dbReference>
<evidence type="ECO:0000256" key="11">
    <source>
        <dbReference type="ARBA" id="ARBA00023049"/>
    </source>
</evidence>
<evidence type="ECO:0000259" key="19">
    <source>
        <dbReference type="PROSITE" id="PS51371"/>
    </source>
</evidence>
<dbReference type="GO" id="GO:0006508">
    <property type="term" value="P:proteolysis"/>
    <property type="evidence" value="ECO:0007669"/>
    <property type="project" value="UniProtKB-KW"/>
</dbReference>
<evidence type="ECO:0000256" key="14">
    <source>
        <dbReference type="PIRNR" id="PIRNR006404"/>
    </source>
</evidence>
<evidence type="ECO:0000256" key="9">
    <source>
        <dbReference type="ARBA" id="ARBA00022833"/>
    </source>
</evidence>
<keyword evidence="11 14" id="KW-0482">Metalloprotease</keyword>
<feature type="active site" evidence="15">
    <location>
        <position position="60"/>
    </location>
</feature>
<dbReference type="Gene3D" id="3.10.580.10">
    <property type="entry name" value="CBS-domain"/>
    <property type="match status" value="1"/>
</dbReference>
<accession>A0A5M6CZB3</accession>
<keyword evidence="12 17" id="KW-0129">CBS domain</keyword>
<dbReference type="PIRSF" id="PIRSF006404">
    <property type="entry name" value="UCP006404_Pept_M50_CBS"/>
    <property type="match status" value="1"/>
</dbReference>
<evidence type="ECO:0000256" key="15">
    <source>
        <dbReference type="PIRSR" id="PIRSR006404-1"/>
    </source>
</evidence>
<dbReference type="CDD" id="cd06164">
    <property type="entry name" value="S2P-M50_SpoIVFB_CBS"/>
    <property type="match status" value="1"/>
</dbReference>
<name>A0A5M6CZB3_9BACT</name>
<feature type="transmembrane region" description="Helical" evidence="14">
    <location>
        <begin position="7"/>
        <end position="28"/>
    </location>
</feature>
<evidence type="ECO:0000256" key="12">
    <source>
        <dbReference type="ARBA" id="ARBA00023122"/>
    </source>
</evidence>
<keyword evidence="5 14" id="KW-0812">Transmembrane</keyword>
<evidence type="ECO:0000256" key="3">
    <source>
        <dbReference type="ARBA" id="ARBA00022475"/>
    </source>
</evidence>
<keyword evidence="6 14" id="KW-0479">Metal-binding</keyword>
<feature type="transmembrane region" description="Helical" evidence="14">
    <location>
        <begin position="135"/>
        <end position="156"/>
    </location>
</feature>
<dbReference type="RefSeq" id="WP_150078453.1">
    <property type="nucleotide sequence ID" value="NZ_VWOX01000013.1"/>
</dbReference>
<evidence type="ECO:0000256" key="1">
    <source>
        <dbReference type="ARBA" id="ARBA00004651"/>
    </source>
</evidence>
<keyword evidence="21" id="KW-1185">Reference proteome</keyword>
<keyword evidence="9 14" id="KW-0862">Zinc</keyword>
<evidence type="ECO:0000313" key="21">
    <source>
        <dbReference type="Proteomes" id="UP000324479"/>
    </source>
</evidence>
<evidence type="ECO:0000256" key="18">
    <source>
        <dbReference type="SAM" id="MobiDB-lite"/>
    </source>
</evidence>
<feature type="domain" description="CBS" evidence="19">
    <location>
        <begin position="301"/>
        <end position="357"/>
    </location>
</feature>
<evidence type="ECO:0000256" key="10">
    <source>
        <dbReference type="ARBA" id="ARBA00022989"/>
    </source>
</evidence>
<feature type="binding site" evidence="16">
    <location>
        <position position="162"/>
    </location>
    <ligand>
        <name>Zn(2+)</name>
        <dbReference type="ChEBI" id="CHEBI:29105"/>
        <note>catalytic</note>
    </ligand>
</feature>
<organism evidence="20 21">
    <name type="scientific">Roseiconus nitratireducens</name>
    <dbReference type="NCBI Taxonomy" id="2605748"/>
    <lineage>
        <taxon>Bacteria</taxon>
        <taxon>Pseudomonadati</taxon>
        <taxon>Planctomycetota</taxon>
        <taxon>Planctomycetia</taxon>
        <taxon>Pirellulales</taxon>
        <taxon>Pirellulaceae</taxon>
        <taxon>Roseiconus</taxon>
    </lineage>
</organism>
<dbReference type="CDD" id="cd02205">
    <property type="entry name" value="CBS_pair_SF"/>
    <property type="match status" value="1"/>
</dbReference>
<evidence type="ECO:0000256" key="16">
    <source>
        <dbReference type="PIRSR" id="PIRSR006404-2"/>
    </source>
</evidence>
<feature type="region of interest" description="Disordered" evidence="18">
    <location>
        <begin position="358"/>
        <end position="387"/>
    </location>
</feature>
<evidence type="ECO:0000256" key="13">
    <source>
        <dbReference type="ARBA" id="ARBA00023136"/>
    </source>
</evidence>
<evidence type="ECO:0000256" key="7">
    <source>
        <dbReference type="ARBA" id="ARBA00022737"/>
    </source>
</evidence>
<keyword evidence="4 14" id="KW-0645">Protease</keyword>
<gene>
    <name evidence="20" type="ORF">FYK55_20850</name>
</gene>
<dbReference type="InterPro" id="IPR000644">
    <property type="entry name" value="CBS_dom"/>
</dbReference>
<dbReference type="AlphaFoldDB" id="A0A5M6CZB3"/>
<dbReference type="PROSITE" id="PS51371">
    <property type="entry name" value="CBS"/>
    <property type="match status" value="2"/>
</dbReference>
<feature type="transmembrane region" description="Helical" evidence="14">
    <location>
        <begin position="190"/>
        <end position="217"/>
    </location>
</feature>
<keyword evidence="8 14" id="KW-0378">Hydrolase</keyword>
<dbReference type="PANTHER" id="PTHR39188">
    <property type="entry name" value="MEMBRANE-ASSOCIATED ZINC METALLOPROTEASE M50B"/>
    <property type="match status" value="1"/>
</dbReference>
<proteinExistence type="inferred from homology"/>
<dbReference type="InterPro" id="IPR016483">
    <property type="entry name" value="UCP006404_Pept_M50_CBS"/>
</dbReference>
<comment type="subcellular location">
    <subcellularLocation>
        <location evidence="1 14">Cell membrane</location>
        <topology evidence="1 14">Multi-pass membrane protein</topology>
    </subcellularLocation>
</comment>
<dbReference type="SUPFAM" id="SSF54631">
    <property type="entry name" value="CBS-domain pair"/>
    <property type="match status" value="1"/>
</dbReference>
<comment type="similarity">
    <text evidence="2 14">Belongs to the peptidase M50B family.</text>
</comment>
<reference evidence="20 21" key="1">
    <citation type="submission" date="2019-08" db="EMBL/GenBank/DDBJ databases">
        <authorList>
            <person name="Dhanesh K."/>
            <person name="Kumar G."/>
            <person name="Sasikala C."/>
            <person name="Venkata Ramana C."/>
        </authorList>
    </citation>
    <scope>NUCLEOTIDE SEQUENCE [LARGE SCALE GENOMIC DNA]</scope>
    <source>
        <strain evidence="20 21">JC645</strain>
    </source>
</reference>
<evidence type="ECO:0000256" key="8">
    <source>
        <dbReference type="ARBA" id="ARBA00022801"/>
    </source>
</evidence>
<dbReference type="GO" id="GO:0008237">
    <property type="term" value="F:metallopeptidase activity"/>
    <property type="evidence" value="ECO:0007669"/>
    <property type="project" value="UniProtKB-UniRule"/>
</dbReference>
<feature type="domain" description="CBS" evidence="19">
    <location>
        <begin position="239"/>
        <end position="295"/>
    </location>
</feature>
<feature type="transmembrane region" description="Helical" evidence="14">
    <location>
        <begin position="40"/>
        <end position="58"/>
    </location>
</feature>
<dbReference type="GO" id="GO:0005886">
    <property type="term" value="C:plasma membrane"/>
    <property type="evidence" value="ECO:0007669"/>
    <property type="project" value="UniProtKB-SubCell"/>
</dbReference>
<dbReference type="Pfam" id="PF02163">
    <property type="entry name" value="Peptidase_M50"/>
    <property type="match status" value="2"/>
</dbReference>